<dbReference type="EMBL" id="RZGK01000020">
    <property type="protein sequence ID" value="KAF9691527.1"/>
    <property type="molecule type" value="Genomic_DNA"/>
</dbReference>
<feature type="transmembrane region" description="Helical" evidence="1">
    <location>
        <begin position="82"/>
        <end position="107"/>
    </location>
</feature>
<name>A0A8H7IVS0_9PLEO</name>
<accession>A0A8H7IVS0</accession>
<keyword evidence="1" id="KW-0472">Membrane</keyword>
<feature type="transmembrane region" description="Helical" evidence="1">
    <location>
        <begin position="127"/>
        <end position="151"/>
    </location>
</feature>
<reference evidence="2" key="1">
    <citation type="submission" date="2018-12" db="EMBL/GenBank/DDBJ databases">
        <authorList>
            <person name="Syme R.A."/>
            <person name="Farfan-Caceres L."/>
            <person name="Lichtenzveig J."/>
        </authorList>
    </citation>
    <scope>NUCLEOTIDE SEQUENCE</scope>
    <source>
        <strain evidence="2">Al4</strain>
    </source>
</reference>
<keyword evidence="1" id="KW-1133">Transmembrane helix</keyword>
<gene>
    <name evidence="2" type="ORF">EKO04_010385</name>
</gene>
<comment type="caution">
    <text evidence="2">The sequence shown here is derived from an EMBL/GenBank/DDBJ whole genome shotgun (WGS) entry which is preliminary data.</text>
</comment>
<feature type="transmembrane region" description="Helical" evidence="1">
    <location>
        <begin position="12"/>
        <end position="36"/>
    </location>
</feature>
<dbReference type="OrthoDB" id="3692492at2759"/>
<evidence type="ECO:0000256" key="1">
    <source>
        <dbReference type="SAM" id="Phobius"/>
    </source>
</evidence>
<protein>
    <submittedName>
        <fullName evidence="2">Uncharacterized protein</fullName>
    </submittedName>
</protein>
<organism evidence="2 3">
    <name type="scientific">Ascochyta lentis</name>
    <dbReference type="NCBI Taxonomy" id="205686"/>
    <lineage>
        <taxon>Eukaryota</taxon>
        <taxon>Fungi</taxon>
        <taxon>Dikarya</taxon>
        <taxon>Ascomycota</taxon>
        <taxon>Pezizomycotina</taxon>
        <taxon>Dothideomycetes</taxon>
        <taxon>Pleosporomycetidae</taxon>
        <taxon>Pleosporales</taxon>
        <taxon>Pleosporineae</taxon>
        <taxon>Didymellaceae</taxon>
        <taxon>Ascochyta</taxon>
    </lineage>
</organism>
<evidence type="ECO:0000313" key="2">
    <source>
        <dbReference type="EMBL" id="KAF9691527.1"/>
    </source>
</evidence>
<sequence length="173" mass="19690">MPPTQPLPLPRIVKLTITIINLPFLAIEYACTPLVYTGRVTLHFLCRLCRQNWIFLSIFYLHLWQVVLDSPPIRPIRPHGKLMVASALFCTCTALAGMILHASIPLFRDFLRVASGKGQVDIAQHVAFFVMTLAPACAVVSAAVKVVYFVWKERKYGEYEVRMRRLGKRGYWG</sequence>
<dbReference type="Proteomes" id="UP000651452">
    <property type="component" value="Unassembled WGS sequence"/>
</dbReference>
<proteinExistence type="predicted"/>
<keyword evidence="3" id="KW-1185">Reference proteome</keyword>
<dbReference type="AlphaFoldDB" id="A0A8H7IVS0"/>
<evidence type="ECO:0000313" key="3">
    <source>
        <dbReference type="Proteomes" id="UP000651452"/>
    </source>
</evidence>
<reference evidence="2" key="2">
    <citation type="submission" date="2020-09" db="EMBL/GenBank/DDBJ databases">
        <title>Reference genome assembly for Australian Ascochyta lentis isolate Al4.</title>
        <authorList>
            <person name="Lee R.C."/>
            <person name="Farfan-Caceres L.M."/>
            <person name="Debler J.W."/>
            <person name="Williams A.H."/>
            <person name="Henares B.M."/>
        </authorList>
    </citation>
    <scope>NUCLEOTIDE SEQUENCE</scope>
    <source>
        <strain evidence="2">Al4</strain>
    </source>
</reference>
<keyword evidence="1" id="KW-0812">Transmembrane</keyword>